<feature type="region of interest" description="Disordered" evidence="1">
    <location>
        <begin position="144"/>
        <end position="171"/>
    </location>
</feature>
<dbReference type="RefSeq" id="XP_018277481.1">
    <property type="nucleotide sequence ID" value="XM_018419464.1"/>
</dbReference>
<dbReference type="OrthoDB" id="2500073at2759"/>
<feature type="region of interest" description="Disordered" evidence="1">
    <location>
        <begin position="208"/>
        <end position="227"/>
    </location>
</feature>
<evidence type="ECO:0000313" key="3">
    <source>
        <dbReference type="Proteomes" id="UP000053611"/>
    </source>
</evidence>
<reference evidence="2 3" key="1">
    <citation type="submission" date="2015-03" db="EMBL/GenBank/DDBJ databases">
        <title>Genomics and transcriptomics of the oil-accumulating basidiomycete yeast T. oleaginosus allow insights into substrate utilization and the diverse evolutionary trajectories of mating systems in fungi.</title>
        <authorList>
            <consortium name="DOE Joint Genome Institute"/>
            <person name="Kourist R."/>
            <person name="Kracht O."/>
            <person name="Bracharz F."/>
            <person name="Lipzen A."/>
            <person name="Nolan M."/>
            <person name="Ohm R."/>
            <person name="Grigoriev I."/>
            <person name="Sun S."/>
            <person name="Heitman J."/>
            <person name="Bruck T."/>
            <person name="Nowrousian M."/>
        </authorList>
    </citation>
    <scope>NUCLEOTIDE SEQUENCE [LARGE SCALE GENOMIC DNA]</scope>
    <source>
        <strain evidence="2 3">IBC0246</strain>
    </source>
</reference>
<dbReference type="EMBL" id="KQ087225">
    <property type="protein sequence ID" value="KLT40990.1"/>
    <property type="molecule type" value="Genomic_DNA"/>
</dbReference>
<keyword evidence="3" id="KW-1185">Reference proteome</keyword>
<feature type="region of interest" description="Disordered" evidence="1">
    <location>
        <begin position="1"/>
        <end position="52"/>
    </location>
</feature>
<feature type="compositionally biased region" description="Basic and acidic residues" evidence="1">
    <location>
        <begin position="209"/>
        <end position="225"/>
    </location>
</feature>
<sequence>MKISRLLSRMISQHGKNESTSRSQAWHDRRGPSNAQIARSPTPPTPIKLSRPPIHRSIRSCRSALSQVRVAAEIPVTSAPRGRLATHPGSIVPPVMTSRLTDSVSMGLSWRSKGTHPAATPISSPLTYHEYSQRPLRDRVDHARDGRAAHPLARRARHQPHRRRDRRRLASRCVLTPAELTPADTSPGDGKTYAKQLSGEEIAQARAYAAEHHKPASPESKHPSIMDKVSGLGNVVVGKVSHNPGKVAYGKAKAHGEL</sequence>
<dbReference type="AlphaFoldDB" id="A0A0J0XIS0"/>
<accession>A0A0J0XIS0</accession>
<evidence type="ECO:0000256" key="1">
    <source>
        <dbReference type="SAM" id="MobiDB-lite"/>
    </source>
</evidence>
<name>A0A0J0XIS0_9TREE</name>
<proteinExistence type="predicted"/>
<feature type="compositionally biased region" description="Basic residues" evidence="1">
    <location>
        <begin position="152"/>
        <end position="170"/>
    </location>
</feature>
<gene>
    <name evidence="2" type="ORF">CC85DRAFT_131697</name>
</gene>
<feature type="compositionally biased region" description="Basic and acidic residues" evidence="1">
    <location>
        <begin position="15"/>
        <end position="31"/>
    </location>
</feature>
<protein>
    <submittedName>
        <fullName evidence="2">Uncharacterized protein</fullName>
    </submittedName>
</protein>
<dbReference type="Proteomes" id="UP000053611">
    <property type="component" value="Unassembled WGS sequence"/>
</dbReference>
<dbReference type="GeneID" id="28980067"/>
<organism evidence="2 3">
    <name type="scientific">Cutaneotrichosporon oleaginosum</name>
    <dbReference type="NCBI Taxonomy" id="879819"/>
    <lineage>
        <taxon>Eukaryota</taxon>
        <taxon>Fungi</taxon>
        <taxon>Dikarya</taxon>
        <taxon>Basidiomycota</taxon>
        <taxon>Agaricomycotina</taxon>
        <taxon>Tremellomycetes</taxon>
        <taxon>Trichosporonales</taxon>
        <taxon>Trichosporonaceae</taxon>
        <taxon>Cutaneotrichosporon</taxon>
    </lineage>
</organism>
<evidence type="ECO:0000313" key="2">
    <source>
        <dbReference type="EMBL" id="KLT40990.1"/>
    </source>
</evidence>